<dbReference type="CDD" id="cd01166">
    <property type="entry name" value="KdgK"/>
    <property type="match status" value="1"/>
</dbReference>
<keyword evidence="2" id="KW-0808">Transferase</keyword>
<dbReference type="PANTHER" id="PTHR43320">
    <property type="entry name" value="SUGAR KINASE"/>
    <property type="match status" value="1"/>
</dbReference>
<dbReference type="Pfam" id="PF00294">
    <property type="entry name" value="PfkB"/>
    <property type="match status" value="1"/>
</dbReference>
<comment type="caution">
    <text evidence="5">The sequence shown here is derived from an EMBL/GenBank/DDBJ whole genome shotgun (WGS) entry which is preliminary data.</text>
</comment>
<dbReference type="Proteomes" id="UP001499852">
    <property type="component" value="Unassembled WGS sequence"/>
</dbReference>
<sequence>MSRIVTLGEIMARLAASGHLRFQQTMPGALEVTFAGAEASVAMSIAHFGGEASFVTALPQHAIADACVANLRSVGVETRHILRTPQGRLGLYFLETGANQRPGQVIYDREGSAMALTPPEAYDWEAIFAGAEWFLISGITPAISKNAAEVAKAAMREASGRGVKIACDMNFRSKLWQWEPGLSPRDLATRTMRELIPLVDLFIGGREDAVQMLGMEVGETTPEELARQIVAAYPRLQYVAMTLREGVSATHNNWGGMLYEAASGQSYRAPLQTGRYQPYAITDIVDRLGGGDAFTAGLLFALTTPELRSPERAVSFAVAASCLAHSISGDFNYSSREEVEALMAGDASGRVKR</sequence>
<evidence type="ECO:0000256" key="1">
    <source>
        <dbReference type="ARBA" id="ARBA00010688"/>
    </source>
</evidence>
<dbReference type="RefSeq" id="WP_345735046.1">
    <property type="nucleotide sequence ID" value="NZ_BAABIA010000002.1"/>
</dbReference>
<keyword evidence="6" id="KW-1185">Reference proteome</keyword>
<evidence type="ECO:0000313" key="5">
    <source>
        <dbReference type="EMBL" id="GAA5135042.1"/>
    </source>
</evidence>
<evidence type="ECO:0000313" key="6">
    <source>
        <dbReference type="Proteomes" id="UP001499852"/>
    </source>
</evidence>
<feature type="domain" description="Carbohydrate kinase PfkB" evidence="4">
    <location>
        <begin position="1"/>
        <end position="325"/>
    </location>
</feature>
<evidence type="ECO:0000256" key="2">
    <source>
        <dbReference type="ARBA" id="ARBA00022679"/>
    </source>
</evidence>
<evidence type="ECO:0000256" key="3">
    <source>
        <dbReference type="ARBA" id="ARBA00022777"/>
    </source>
</evidence>
<gene>
    <name evidence="5" type="ORF">GCM10023213_07670</name>
</gene>
<name>A0ABP9P0D6_9BACT</name>
<accession>A0ABP9P0D6</accession>
<evidence type="ECO:0000259" key="4">
    <source>
        <dbReference type="Pfam" id="PF00294"/>
    </source>
</evidence>
<dbReference type="SUPFAM" id="SSF53613">
    <property type="entry name" value="Ribokinase-like"/>
    <property type="match status" value="1"/>
</dbReference>
<comment type="similarity">
    <text evidence="1">Belongs to the carbohydrate kinase PfkB family.</text>
</comment>
<dbReference type="EMBL" id="BAABIA010000002">
    <property type="protein sequence ID" value="GAA5135042.1"/>
    <property type="molecule type" value="Genomic_DNA"/>
</dbReference>
<dbReference type="InterPro" id="IPR029056">
    <property type="entry name" value="Ribokinase-like"/>
</dbReference>
<reference evidence="6" key="1">
    <citation type="journal article" date="2019" name="Int. J. Syst. Evol. Microbiol.">
        <title>The Global Catalogue of Microorganisms (GCM) 10K type strain sequencing project: providing services to taxonomists for standard genome sequencing and annotation.</title>
        <authorList>
            <consortium name="The Broad Institute Genomics Platform"/>
            <consortium name="The Broad Institute Genome Sequencing Center for Infectious Disease"/>
            <person name="Wu L."/>
            <person name="Ma J."/>
        </authorList>
    </citation>
    <scope>NUCLEOTIDE SEQUENCE [LARGE SCALE GENOMIC DNA]</scope>
    <source>
        <strain evidence="6">JCM 18053</strain>
    </source>
</reference>
<dbReference type="InterPro" id="IPR052700">
    <property type="entry name" value="Carb_kinase_PfkB-like"/>
</dbReference>
<keyword evidence="3 5" id="KW-0418">Kinase</keyword>
<dbReference type="Gene3D" id="3.40.1190.20">
    <property type="match status" value="1"/>
</dbReference>
<organism evidence="5 6">
    <name type="scientific">Prosthecobacter algae</name>
    <dbReference type="NCBI Taxonomy" id="1144682"/>
    <lineage>
        <taxon>Bacteria</taxon>
        <taxon>Pseudomonadati</taxon>
        <taxon>Verrucomicrobiota</taxon>
        <taxon>Verrucomicrobiia</taxon>
        <taxon>Verrucomicrobiales</taxon>
        <taxon>Verrucomicrobiaceae</taxon>
        <taxon>Prosthecobacter</taxon>
    </lineage>
</organism>
<dbReference type="GO" id="GO:0016301">
    <property type="term" value="F:kinase activity"/>
    <property type="evidence" value="ECO:0007669"/>
    <property type="project" value="UniProtKB-KW"/>
</dbReference>
<dbReference type="PANTHER" id="PTHR43320:SF2">
    <property type="entry name" value="2-DEHYDRO-3-DEOXYGLUCONOKINASE_2-DEHYDRO-3-DEOXYGALACTONOKINASE"/>
    <property type="match status" value="1"/>
</dbReference>
<protein>
    <submittedName>
        <fullName evidence="5">Sugar kinase</fullName>
    </submittedName>
</protein>
<dbReference type="InterPro" id="IPR011611">
    <property type="entry name" value="PfkB_dom"/>
</dbReference>
<proteinExistence type="inferred from homology"/>